<keyword evidence="6" id="KW-1133">Transmembrane helix</keyword>
<dbReference type="AlphaFoldDB" id="A0ABD2IDI8"/>
<dbReference type="PANTHER" id="PTHR45798:SF97">
    <property type="entry name" value="ALCOHOL-SENSITIVE RING FINGER PROTEIN 1"/>
    <property type="match status" value="1"/>
</dbReference>
<feature type="compositionally biased region" description="Basic and acidic residues" evidence="5">
    <location>
        <begin position="435"/>
        <end position="450"/>
    </location>
</feature>
<comment type="caution">
    <text evidence="9">The sequence shown here is derived from an EMBL/GenBank/DDBJ whole genome shotgun (WGS) entry which is preliminary data.</text>
</comment>
<organism evidence="9 10">
    <name type="scientific">Heterodera schachtii</name>
    <name type="common">Sugarbeet cyst nematode worm</name>
    <name type="synonym">Tylenchus schachtii</name>
    <dbReference type="NCBI Taxonomy" id="97005"/>
    <lineage>
        <taxon>Eukaryota</taxon>
        <taxon>Metazoa</taxon>
        <taxon>Ecdysozoa</taxon>
        <taxon>Nematoda</taxon>
        <taxon>Chromadorea</taxon>
        <taxon>Rhabditida</taxon>
        <taxon>Tylenchina</taxon>
        <taxon>Tylenchomorpha</taxon>
        <taxon>Tylenchoidea</taxon>
        <taxon>Heteroderidae</taxon>
        <taxon>Heteroderinae</taxon>
        <taxon>Heterodera</taxon>
    </lineage>
</organism>
<keyword evidence="1" id="KW-0479">Metal-binding</keyword>
<evidence type="ECO:0000259" key="8">
    <source>
        <dbReference type="PROSITE" id="PS50089"/>
    </source>
</evidence>
<keyword evidence="10" id="KW-1185">Reference proteome</keyword>
<feature type="compositionally biased region" description="Low complexity" evidence="5">
    <location>
        <begin position="515"/>
        <end position="527"/>
    </location>
</feature>
<dbReference type="Pfam" id="PF13639">
    <property type="entry name" value="zf-RING_2"/>
    <property type="match status" value="1"/>
</dbReference>
<evidence type="ECO:0000313" key="10">
    <source>
        <dbReference type="Proteomes" id="UP001620645"/>
    </source>
</evidence>
<dbReference type="GO" id="GO:0008270">
    <property type="term" value="F:zinc ion binding"/>
    <property type="evidence" value="ECO:0007669"/>
    <property type="project" value="UniProtKB-KW"/>
</dbReference>
<name>A0ABD2IDI8_HETSC</name>
<dbReference type="Proteomes" id="UP001620645">
    <property type="component" value="Unassembled WGS sequence"/>
</dbReference>
<dbReference type="InterPro" id="IPR052788">
    <property type="entry name" value="RING-type_E3_ligase_ATL"/>
</dbReference>
<evidence type="ECO:0000256" key="4">
    <source>
        <dbReference type="PROSITE-ProRule" id="PRU00175"/>
    </source>
</evidence>
<reference evidence="9 10" key="1">
    <citation type="submission" date="2024-10" db="EMBL/GenBank/DDBJ databases">
        <authorList>
            <person name="Kim D."/>
        </authorList>
    </citation>
    <scope>NUCLEOTIDE SEQUENCE [LARGE SCALE GENOMIC DNA]</scope>
    <source>
        <strain evidence="9">Taebaek</strain>
    </source>
</reference>
<keyword evidence="2 4" id="KW-0863">Zinc-finger</keyword>
<keyword evidence="6" id="KW-0472">Membrane</keyword>
<feature type="compositionally biased region" description="Basic and acidic residues" evidence="5">
    <location>
        <begin position="568"/>
        <end position="579"/>
    </location>
</feature>
<feature type="compositionally biased region" description="Basic and acidic residues" evidence="5">
    <location>
        <begin position="463"/>
        <end position="482"/>
    </location>
</feature>
<evidence type="ECO:0000256" key="7">
    <source>
        <dbReference type="SAM" id="SignalP"/>
    </source>
</evidence>
<dbReference type="PANTHER" id="PTHR45798">
    <property type="entry name" value="RING-H2 FINGER PROTEIN ATL61-RELATED-RELATED"/>
    <property type="match status" value="1"/>
</dbReference>
<proteinExistence type="predicted"/>
<evidence type="ECO:0000256" key="6">
    <source>
        <dbReference type="SAM" id="Phobius"/>
    </source>
</evidence>
<feature type="region of interest" description="Disordered" evidence="5">
    <location>
        <begin position="238"/>
        <end position="264"/>
    </location>
</feature>
<dbReference type="Gene3D" id="3.30.40.10">
    <property type="entry name" value="Zinc/RING finger domain, C3HC4 (zinc finger)"/>
    <property type="match status" value="1"/>
</dbReference>
<feature type="region of interest" description="Disordered" evidence="5">
    <location>
        <begin position="428"/>
        <end position="602"/>
    </location>
</feature>
<dbReference type="SUPFAM" id="SSF57850">
    <property type="entry name" value="RING/U-box"/>
    <property type="match status" value="1"/>
</dbReference>
<keyword evidence="7" id="KW-0732">Signal</keyword>
<gene>
    <name evidence="9" type="ORF">niasHS_013052</name>
</gene>
<feature type="compositionally biased region" description="Low complexity" evidence="5">
    <location>
        <begin position="483"/>
        <end position="496"/>
    </location>
</feature>
<dbReference type="CDD" id="cd16461">
    <property type="entry name" value="RING-H2_EL5-like"/>
    <property type="match status" value="1"/>
</dbReference>
<dbReference type="InterPro" id="IPR013083">
    <property type="entry name" value="Znf_RING/FYVE/PHD"/>
</dbReference>
<feature type="chain" id="PRO_5044790666" description="RING-type domain-containing protein" evidence="7">
    <location>
        <begin position="24"/>
        <end position="602"/>
    </location>
</feature>
<keyword evidence="3" id="KW-0862">Zinc</keyword>
<dbReference type="SMART" id="SM00184">
    <property type="entry name" value="RING"/>
    <property type="match status" value="1"/>
</dbReference>
<evidence type="ECO:0000256" key="3">
    <source>
        <dbReference type="ARBA" id="ARBA00022833"/>
    </source>
</evidence>
<dbReference type="EMBL" id="JBICCN010000344">
    <property type="protein sequence ID" value="KAL3076052.1"/>
    <property type="molecule type" value="Genomic_DNA"/>
</dbReference>
<dbReference type="InterPro" id="IPR001841">
    <property type="entry name" value="Znf_RING"/>
</dbReference>
<accession>A0ABD2IDI8</accession>
<feature type="domain" description="RING-type" evidence="8">
    <location>
        <begin position="371"/>
        <end position="413"/>
    </location>
</feature>
<sequence length="602" mass="70912">MGVLKYFVIPLLLSQFSSQTISGDKVDLHKTLNDSPSIDRRERTTLGQLMAKEQKRQTLAELIAMESEAQSLAKGSSMAQLIEMERIDRGEFEQFVGEMNENEYLIGEVFEQQQQNKMAKQHNMNEKKGMFKKMVKMFSKKKDKMKVQEENQLEEKYRNLNSLKETDPAMAQIMEKLQMHIKEVKSGKISEPLKQYFIFVIQFLAKRHQISVAEIVPIQNMKTKKVLTELVKLVLEEKRKNKPKNGKNKDTNGQNCQSEKKFKSNKAKEERMLRLLLTALDNINGTINLSMDVDEIKRKRRKKRIAHTMIFLLAYFLFALIVSILFLTINFTNLTLPNTNEFKTKLIRKNIKKALNRIPQQNISEDGEEECAICLNPFEKDQKVRPIPPCQHKFHTDCIDKWVKQHNNCPICRTQTFKISILRRAKPIAQQQEEQDGHRQVEHQVDEHQQLEQQEEQQQEQPRQVEHQIDETQEGQQEHQEGQQELVQQLDQQRQVEQQERHKGDWQEETEQEVEQQGNRQEEQNVQQEEEGHVEQRKEQNAQQEEKQKMKEEIQTEKQEIEEEGEEEEKHQTEQKSGDNEEEGEGGQQKKSSNDDEDNNKE</sequence>
<feature type="compositionally biased region" description="Basic and acidic residues" evidence="5">
    <location>
        <begin position="530"/>
        <end position="559"/>
    </location>
</feature>
<feature type="transmembrane region" description="Helical" evidence="6">
    <location>
        <begin position="305"/>
        <end position="329"/>
    </location>
</feature>
<evidence type="ECO:0000256" key="1">
    <source>
        <dbReference type="ARBA" id="ARBA00022723"/>
    </source>
</evidence>
<feature type="signal peptide" evidence="7">
    <location>
        <begin position="1"/>
        <end position="23"/>
    </location>
</feature>
<dbReference type="PROSITE" id="PS50089">
    <property type="entry name" value="ZF_RING_2"/>
    <property type="match status" value="1"/>
</dbReference>
<protein>
    <recommendedName>
        <fullName evidence="8">RING-type domain-containing protein</fullName>
    </recommendedName>
</protein>
<feature type="compositionally biased region" description="Basic and acidic residues" evidence="5">
    <location>
        <begin position="497"/>
        <end position="506"/>
    </location>
</feature>
<evidence type="ECO:0000256" key="5">
    <source>
        <dbReference type="SAM" id="MobiDB-lite"/>
    </source>
</evidence>
<evidence type="ECO:0000256" key="2">
    <source>
        <dbReference type="ARBA" id="ARBA00022771"/>
    </source>
</evidence>
<keyword evidence="6" id="KW-0812">Transmembrane</keyword>
<evidence type="ECO:0000313" key="9">
    <source>
        <dbReference type="EMBL" id="KAL3076052.1"/>
    </source>
</evidence>